<dbReference type="SUPFAM" id="SSF52540">
    <property type="entry name" value="P-loop containing nucleoside triphosphate hydrolases"/>
    <property type="match status" value="1"/>
</dbReference>
<dbReference type="GO" id="GO:0005886">
    <property type="term" value="C:plasma membrane"/>
    <property type="evidence" value="ECO:0007669"/>
    <property type="project" value="TreeGrafter"/>
</dbReference>
<sequence>MPQENFSSPIIELQDIHYQVPNDGQNLSILNGCNLSVQQQQSIAIVGRSGSGKSTLLSIMAGLEKPTSGSIRLLGEEISRLSEDECARIRARQVGFVFQNFQLLPSMNALENILMPLELFQIEFAREKALDALDKVGLSNRADHLPSQLSGGEQQRVAIARAFVTTPKILFADEPTGNLDETTAMQIQNLLFDLKQTHDTSLILVTHDMNYAKSCDQLWHLQHGTLIPWQAE</sequence>
<evidence type="ECO:0000259" key="5">
    <source>
        <dbReference type="PROSITE" id="PS50893"/>
    </source>
</evidence>
<dbReference type="GO" id="GO:1902495">
    <property type="term" value="C:transmembrane transporter complex"/>
    <property type="evidence" value="ECO:0007669"/>
    <property type="project" value="UniProtKB-ARBA"/>
</dbReference>
<dbReference type="RefSeq" id="WP_173284437.1">
    <property type="nucleotide sequence ID" value="NZ_CP054020.1"/>
</dbReference>
<dbReference type="PROSITE" id="PS50893">
    <property type="entry name" value="ABC_TRANSPORTER_2"/>
    <property type="match status" value="1"/>
</dbReference>
<dbReference type="GO" id="GO:0005524">
    <property type="term" value="F:ATP binding"/>
    <property type="evidence" value="ECO:0007669"/>
    <property type="project" value="UniProtKB-KW"/>
</dbReference>
<keyword evidence="3 6" id="KW-0067">ATP-binding</keyword>
<dbReference type="AlphaFoldDB" id="A0A7D4SY72"/>
<organism evidence="6 7">
    <name type="scientific">Thiomicrorhabdus xiamenensis</name>
    <dbReference type="NCBI Taxonomy" id="2739063"/>
    <lineage>
        <taxon>Bacteria</taxon>
        <taxon>Pseudomonadati</taxon>
        <taxon>Pseudomonadota</taxon>
        <taxon>Gammaproteobacteria</taxon>
        <taxon>Thiotrichales</taxon>
        <taxon>Piscirickettsiaceae</taxon>
        <taxon>Thiomicrorhabdus</taxon>
    </lineage>
</organism>
<dbReference type="Pfam" id="PF00005">
    <property type="entry name" value="ABC_tran"/>
    <property type="match status" value="1"/>
</dbReference>
<evidence type="ECO:0000256" key="1">
    <source>
        <dbReference type="ARBA" id="ARBA00022448"/>
    </source>
</evidence>
<evidence type="ECO:0000313" key="7">
    <source>
        <dbReference type="Proteomes" id="UP000504724"/>
    </source>
</evidence>
<dbReference type="EMBL" id="CP054020">
    <property type="protein sequence ID" value="QKI88824.1"/>
    <property type="molecule type" value="Genomic_DNA"/>
</dbReference>
<evidence type="ECO:0000256" key="2">
    <source>
        <dbReference type="ARBA" id="ARBA00022741"/>
    </source>
</evidence>
<accession>A0A7D4SY72</accession>
<keyword evidence="7" id="KW-1185">Reference proteome</keyword>
<dbReference type="PANTHER" id="PTHR24220">
    <property type="entry name" value="IMPORT ATP-BINDING PROTEIN"/>
    <property type="match status" value="1"/>
</dbReference>
<dbReference type="GO" id="GO:0022857">
    <property type="term" value="F:transmembrane transporter activity"/>
    <property type="evidence" value="ECO:0007669"/>
    <property type="project" value="UniProtKB-ARBA"/>
</dbReference>
<dbReference type="SMART" id="SM00382">
    <property type="entry name" value="AAA"/>
    <property type="match status" value="1"/>
</dbReference>
<reference evidence="6 7" key="1">
    <citation type="submission" date="2020-05" db="EMBL/GenBank/DDBJ databases">
        <title>Thiomicrorhabdus sediminis sp.nov. and Thiomicrorhabdus xiamenensis sp.nov., novel sulfur-oxidizing bacteria isolated from coastal sediment.</title>
        <authorList>
            <person name="Liu X."/>
        </authorList>
    </citation>
    <scope>NUCLEOTIDE SEQUENCE [LARGE SCALE GENOMIC DNA]</scope>
    <source>
        <strain evidence="6 7">G2</strain>
    </source>
</reference>
<gene>
    <name evidence="6" type="ORF">HQN79_04205</name>
</gene>
<keyword evidence="1" id="KW-0813">Transport</keyword>
<proteinExistence type="inferred from homology"/>
<dbReference type="InterPro" id="IPR015854">
    <property type="entry name" value="ABC_transpr_LolD-like"/>
</dbReference>
<dbReference type="InterPro" id="IPR017871">
    <property type="entry name" value="ABC_transporter-like_CS"/>
</dbReference>
<dbReference type="FunFam" id="3.40.50.300:FF:000032">
    <property type="entry name" value="Export ABC transporter ATP-binding protein"/>
    <property type="match status" value="1"/>
</dbReference>
<dbReference type="CDD" id="cd03255">
    <property type="entry name" value="ABC_MJ0796_LolCDE_FtsE"/>
    <property type="match status" value="1"/>
</dbReference>
<evidence type="ECO:0000256" key="4">
    <source>
        <dbReference type="ARBA" id="ARBA00038388"/>
    </source>
</evidence>
<protein>
    <submittedName>
        <fullName evidence="6">ABC transporter ATP-binding protein</fullName>
    </submittedName>
</protein>
<evidence type="ECO:0000313" key="6">
    <source>
        <dbReference type="EMBL" id="QKI88824.1"/>
    </source>
</evidence>
<dbReference type="PROSITE" id="PS00211">
    <property type="entry name" value="ABC_TRANSPORTER_1"/>
    <property type="match status" value="1"/>
</dbReference>
<dbReference type="Proteomes" id="UP000504724">
    <property type="component" value="Chromosome"/>
</dbReference>
<dbReference type="KEGG" id="txa:HQN79_04205"/>
<dbReference type="Gene3D" id="3.40.50.300">
    <property type="entry name" value="P-loop containing nucleotide triphosphate hydrolases"/>
    <property type="match status" value="1"/>
</dbReference>
<dbReference type="InterPro" id="IPR017911">
    <property type="entry name" value="MacB-like_ATP-bd"/>
</dbReference>
<feature type="domain" description="ABC transporter" evidence="5">
    <location>
        <begin position="11"/>
        <end position="231"/>
    </location>
</feature>
<dbReference type="InterPro" id="IPR003439">
    <property type="entry name" value="ABC_transporter-like_ATP-bd"/>
</dbReference>
<comment type="similarity">
    <text evidence="4">Belongs to the ABC transporter superfamily. Macrolide exporter (TC 3.A.1.122) family.</text>
</comment>
<keyword evidence="2" id="KW-0547">Nucleotide-binding</keyword>
<name>A0A7D4SY72_9GAMM</name>
<evidence type="ECO:0000256" key="3">
    <source>
        <dbReference type="ARBA" id="ARBA00022840"/>
    </source>
</evidence>
<dbReference type="GO" id="GO:0016887">
    <property type="term" value="F:ATP hydrolysis activity"/>
    <property type="evidence" value="ECO:0007669"/>
    <property type="project" value="InterPro"/>
</dbReference>
<dbReference type="InterPro" id="IPR027417">
    <property type="entry name" value="P-loop_NTPase"/>
</dbReference>
<dbReference type="InterPro" id="IPR003593">
    <property type="entry name" value="AAA+_ATPase"/>
</dbReference>